<gene>
    <name evidence="3" type="ORF">SteCoe_9557</name>
</gene>
<evidence type="ECO:0008006" key="5">
    <source>
        <dbReference type="Google" id="ProtNLM"/>
    </source>
</evidence>
<accession>A0A1R2CHT8</accession>
<evidence type="ECO:0000256" key="2">
    <source>
        <dbReference type="SAM" id="MobiDB-lite"/>
    </source>
</evidence>
<dbReference type="Proteomes" id="UP000187209">
    <property type="component" value="Unassembled WGS sequence"/>
</dbReference>
<protein>
    <recommendedName>
        <fullName evidence="5">DUF4709 domain-containing protein</fullName>
    </recommendedName>
</protein>
<reference evidence="3 4" key="1">
    <citation type="submission" date="2016-11" db="EMBL/GenBank/DDBJ databases">
        <title>The macronuclear genome of Stentor coeruleus: a giant cell with tiny introns.</title>
        <authorList>
            <person name="Slabodnick M."/>
            <person name="Ruby J.G."/>
            <person name="Reiff S.B."/>
            <person name="Swart E.C."/>
            <person name="Gosai S."/>
            <person name="Prabakaran S."/>
            <person name="Witkowska E."/>
            <person name="Larue G.E."/>
            <person name="Fisher S."/>
            <person name="Freeman R.M."/>
            <person name="Gunawardena J."/>
            <person name="Chu W."/>
            <person name="Stover N.A."/>
            <person name="Gregory B.D."/>
            <person name="Nowacki M."/>
            <person name="Derisi J."/>
            <person name="Roy S.W."/>
            <person name="Marshall W.F."/>
            <person name="Sood P."/>
        </authorList>
    </citation>
    <scope>NUCLEOTIDE SEQUENCE [LARGE SCALE GENOMIC DNA]</scope>
    <source>
        <strain evidence="3">WM001</strain>
    </source>
</reference>
<feature type="compositionally biased region" description="Polar residues" evidence="2">
    <location>
        <begin position="358"/>
        <end position="385"/>
    </location>
</feature>
<organism evidence="3 4">
    <name type="scientific">Stentor coeruleus</name>
    <dbReference type="NCBI Taxonomy" id="5963"/>
    <lineage>
        <taxon>Eukaryota</taxon>
        <taxon>Sar</taxon>
        <taxon>Alveolata</taxon>
        <taxon>Ciliophora</taxon>
        <taxon>Postciliodesmatophora</taxon>
        <taxon>Heterotrichea</taxon>
        <taxon>Heterotrichida</taxon>
        <taxon>Stentoridae</taxon>
        <taxon>Stentor</taxon>
    </lineage>
</organism>
<name>A0A1R2CHT8_9CILI</name>
<dbReference type="AlphaFoldDB" id="A0A1R2CHT8"/>
<keyword evidence="1" id="KW-0175">Coiled coil</keyword>
<sequence length="385" mass="44926">MISNSPSNDSKSSDNEFWNSFENPEPSQKPPKASKPKETFKYLSLRPSEKERYEKTIAIIRDSKEEEMRSLQIKVENQTKKQLLSSINELKQSFQKEAIRLQDTYAGSRSALQKKDHEILSLITTITDQAYIITKMRLSYENSKKTKKPSKLKSDSELNSNIKSLTLQIQVLKQVCEQYKQDVDNYKALNIKLLEENNELQNMYNKASNDLIFFTKEQQIKAKKEKDEIIAEFNKYKIETGKEVEVRELVNNRQMQIILSLQKELKDAKMIINTPRIRYKILERLKDMHEVNEDQELGQRMKKAKTDSMHKYPQGLKTKAPNNYSYKDYQNFSSDDSRKGLFALRAVSISPRLEKSNNRSSKLGYTNDSRQKFSKNSVLLNSADE</sequence>
<evidence type="ECO:0000256" key="1">
    <source>
        <dbReference type="SAM" id="Coils"/>
    </source>
</evidence>
<feature type="region of interest" description="Disordered" evidence="2">
    <location>
        <begin position="353"/>
        <end position="385"/>
    </location>
</feature>
<keyword evidence="4" id="KW-1185">Reference proteome</keyword>
<feature type="compositionally biased region" description="Low complexity" evidence="2">
    <location>
        <begin position="1"/>
        <end position="10"/>
    </location>
</feature>
<feature type="region of interest" description="Disordered" evidence="2">
    <location>
        <begin position="294"/>
        <end position="320"/>
    </location>
</feature>
<evidence type="ECO:0000313" key="3">
    <source>
        <dbReference type="EMBL" id="OMJ88516.1"/>
    </source>
</evidence>
<comment type="caution">
    <text evidence="3">The sequence shown here is derived from an EMBL/GenBank/DDBJ whole genome shotgun (WGS) entry which is preliminary data.</text>
</comment>
<evidence type="ECO:0000313" key="4">
    <source>
        <dbReference type="Proteomes" id="UP000187209"/>
    </source>
</evidence>
<dbReference type="EMBL" id="MPUH01000149">
    <property type="protein sequence ID" value="OMJ88516.1"/>
    <property type="molecule type" value="Genomic_DNA"/>
</dbReference>
<proteinExistence type="predicted"/>
<feature type="coiled-coil region" evidence="1">
    <location>
        <begin position="162"/>
        <end position="210"/>
    </location>
</feature>
<feature type="region of interest" description="Disordered" evidence="2">
    <location>
        <begin position="1"/>
        <end position="45"/>
    </location>
</feature>